<feature type="compositionally biased region" description="Basic and acidic residues" evidence="4">
    <location>
        <begin position="1"/>
        <end position="10"/>
    </location>
</feature>
<dbReference type="InterPro" id="IPR004358">
    <property type="entry name" value="Sig_transdc_His_kin-like_C"/>
</dbReference>
<sequence length="717" mass="78008">MADERRDVGRVEAPVPVPEASAGGHSSRAPSSSPDSGAAMARRLQVLEGLLSEVVFQLDAHGRVAYLGPGWEKLTGTLGAVFQGHPLLEAVHPPDREAARTLLEAVATQRLPDARQELRLSVGDEARWVVLAARSVPGLPGEVVGTLLDIDSRRRAEEAVATRERYLETMVEVQRRMMPHQLPVDLYASVVEPLGRVSAASRVYVFEMHRSAEGAPLASQRAEWCEPGIPPNLEDPNMHGLPLLEALLPEQASALIRGEPVQGLPWSFTPVLKPMLEAQGVRSVLLLPLHVHGQLFGVIGFDNCREARPWGPIEVNLLSGAAGTLSLALEQRTDKALRVRTETTLRRTEAGVHLLIEAFPDPVMVHVGDGVLLSVNPALVQYLGYRDASELVGRHVLELVREEDRSAAQLYLGQALEGKRAARAVEVPLVRRDGETVVADLVTLAVVFDGAPAWVTMARDFTERKRSQAQLILADRMASMGLLAAGIAHELNNPLAYVLSNLDFLHATVGPRARPLTPDDLVECRQVLDDAREGAERMRQIVRQLRVFSRVEDNREEPVDVHRVLDSVAQMAASEVRPRARLVKSYGVVPPVRGNEGKLFQVFLNLVINAAHAIEEGQSETNEIRITTRPEDGERVLVEVRDTGGGIPPEHLRRIFDPFFTTKSAGLGTGLGLSICDTIVTALGGHISVESSVGVGTTFRVALHASSPLDTVARHGL</sequence>
<name>A0A540X0V0_9BACT</name>
<dbReference type="InterPro" id="IPR035965">
    <property type="entry name" value="PAS-like_dom_sf"/>
</dbReference>
<comment type="catalytic activity">
    <reaction evidence="1">
        <text>ATP + protein L-histidine = ADP + protein N-phospho-L-histidine.</text>
        <dbReference type="EC" id="2.7.13.3"/>
    </reaction>
</comment>
<evidence type="ECO:0000256" key="4">
    <source>
        <dbReference type="SAM" id="MobiDB-lite"/>
    </source>
</evidence>
<dbReference type="PANTHER" id="PTHR43065:SF42">
    <property type="entry name" value="TWO-COMPONENT SENSOR PPRA"/>
    <property type="match status" value="1"/>
</dbReference>
<evidence type="ECO:0000259" key="6">
    <source>
        <dbReference type="PROSITE" id="PS50112"/>
    </source>
</evidence>
<dbReference type="CDD" id="cd00082">
    <property type="entry name" value="HisKA"/>
    <property type="match status" value="1"/>
</dbReference>
<feature type="region of interest" description="Disordered" evidence="4">
    <location>
        <begin position="1"/>
        <end position="39"/>
    </location>
</feature>
<dbReference type="PANTHER" id="PTHR43065">
    <property type="entry name" value="SENSOR HISTIDINE KINASE"/>
    <property type="match status" value="1"/>
</dbReference>
<dbReference type="InterPro" id="IPR005467">
    <property type="entry name" value="His_kinase_dom"/>
</dbReference>
<feature type="domain" description="Histidine kinase" evidence="5">
    <location>
        <begin position="486"/>
        <end position="707"/>
    </location>
</feature>
<dbReference type="CDD" id="cd00130">
    <property type="entry name" value="PAS"/>
    <property type="match status" value="2"/>
</dbReference>
<dbReference type="SUPFAM" id="SSF55781">
    <property type="entry name" value="GAF domain-like"/>
    <property type="match status" value="1"/>
</dbReference>
<dbReference type="InterPro" id="IPR036097">
    <property type="entry name" value="HisK_dim/P_sf"/>
</dbReference>
<dbReference type="Gene3D" id="1.10.287.130">
    <property type="match status" value="1"/>
</dbReference>
<dbReference type="SUPFAM" id="SSF55874">
    <property type="entry name" value="ATPase domain of HSP90 chaperone/DNA topoisomerase II/histidine kinase"/>
    <property type="match status" value="1"/>
</dbReference>
<dbReference type="SUPFAM" id="SSF55785">
    <property type="entry name" value="PYP-like sensor domain (PAS domain)"/>
    <property type="match status" value="2"/>
</dbReference>
<evidence type="ECO:0000256" key="3">
    <source>
        <dbReference type="ARBA" id="ARBA00022553"/>
    </source>
</evidence>
<dbReference type="EMBL" id="VIFM01000056">
    <property type="protein sequence ID" value="TQF14907.1"/>
    <property type="molecule type" value="Genomic_DNA"/>
</dbReference>
<dbReference type="InterPro" id="IPR003661">
    <property type="entry name" value="HisK_dim/P_dom"/>
</dbReference>
<dbReference type="OrthoDB" id="9815750at2"/>
<dbReference type="InterPro" id="IPR029016">
    <property type="entry name" value="GAF-like_dom_sf"/>
</dbReference>
<comment type="caution">
    <text evidence="7">The sequence shown here is derived from an EMBL/GenBank/DDBJ whole genome shotgun (WGS) entry which is preliminary data.</text>
</comment>
<dbReference type="Pfam" id="PF08448">
    <property type="entry name" value="PAS_4"/>
    <property type="match status" value="2"/>
</dbReference>
<protein>
    <recommendedName>
        <fullName evidence="2">histidine kinase</fullName>
        <ecNumber evidence="2">2.7.13.3</ecNumber>
    </recommendedName>
</protein>
<dbReference type="SMART" id="SM00091">
    <property type="entry name" value="PAS"/>
    <property type="match status" value="2"/>
</dbReference>
<dbReference type="InterPro" id="IPR003594">
    <property type="entry name" value="HATPase_dom"/>
</dbReference>
<dbReference type="NCBIfam" id="TIGR00229">
    <property type="entry name" value="sensory_box"/>
    <property type="match status" value="2"/>
</dbReference>
<dbReference type="SMART" id="SM00388">
    <property type="entry name" value="HisKA"/>
    <property type="match status" value="1"/>
</dbReference>
<dbReference type="InterPro" id="IPR036890">
    <property type="entry name" value="HATPase_C_sf"/>
</dbReference>
<dbReference type="Proteomes" id="UP000315369">
    <property type="component" value="Unassembled WGS sequence"/>
</dbReference>
<organism evidence="7 8">
    <name type="scientific">Myxococcus llanfairpwllgwyngyllgogerychwyrndrobwllllantysiliogogogochensis</name>
    <dbReference type="NCBI Taxonomy" id="2590453"/>
    <lineage>
        <taxon>Bacteria</taxon>
        <taxon>Pseudomonadati</taxon>
        <taxon>Myxococcota</taxon>
        <taxon>Myxococcia</taxon>
        <taxon>Myxococcales</taxon>
        <taxon>Cystobacterineae</taxon>
        <taxon>Myxococcaceae</taxon>
        <taxon>Myxococcus</taxon>
    </lineage>
</organism>
<dbReference type="InterPro" id="IPR003018">
    <property type="entry name" value="GAF"/>
</dbReference>
<keyword evidence="8" id="KW-1185">Reference proteome</keyword>
<feature type="compositionally biased region" description="Low complexity" evidence="4">
    <location>
        <begin position="20"/>
        <end position="39"/>
    </location>
</feature>
<dbReference type="Gene3D" id="3.30.450.40">
    <property type="match status" value="1"/>
</dbReference>
<accession>A0A540X0V0</accession>
<dbReference type="AlphaFoldDB" id="A0A540X0V0"/>
<dbReference type="Pfam" id="PF01590">
    <property type="entry name" value="GAF"/>
    <property type="match status" value="1"/>
</dbReference>
<dbReference type="SMART" id="SM00387">
    <property type="entry name" value="HATPase_c"/>
    <property type="match status" value="1"/>
</dbReference>
<dbReference type="EC" id="2.7.13.3" evidence="2"/>
<dbReference type="Pfam" id="PF00512">
    <property type="entry name" value="HisKA"/>
    <property type="match status" value="1"/>
</dbReference>
<evidence type="ECO:0000256" key="2">
    <source>
        <dbReference type="ARBA" id="ARBA00012438"/>
    </source>
</evidence>
<feature type="domain" description="PAS" evidence="6">
    <location>
        <begin position="348"/>
        <end position="419"/>
    </location>
</feature>
<dbReference type="PROSITE" id="PS50109">
    <property type="entry name" value="HIS_KIN"/>
    <property type="match status" value="1"/>
</dbReference>
<evidence type="ECO:0000259" key="5">
    <source>
        <dbReference type="PROSITE" id="PS50109"/>
    </source>
</evidence>
<dbReference type="PRINTS" id="PR00344">
    <property type="entry name" value="BCTRLSENSOR"/>
</dbReference>
<dbReference type="Gene3D" id="3.30.450.20">
    <property type="entry name" value="PAS domain"/>
    <property type="match status" value="2"/>
</dbReference>
<keyword evidence="3" id="KW-0597">Phosphoprotein</keyword>
<proteinExistence type="predicted"/>
<dbReference type="Pfam" id="PF02518">
    <property type="entry name" value="HATPase_c"/>
    <property type="match status" value="1"/>
</dbReference>
<gene>
    <name evidence="7" type="ORF">FJV41_16510</name>
</gene>
<dbReference type="GO" id="GO:0000155">
    <property type="term" value="F:phosphorelay sensor kinase activity"/>
    <property type="evidence" value="ECO:0007669"/>
    <property type="project" value="InterPro"/>
</dbReference>
<dbReference type="InterPro" id="IPR013656">
    <property type="entry name" value="PAS_4"/>
</dbReference>
<dbReference type="Gene3D" id="3.30.565.10">
    <property type="entry name" value="Histidine kinase-like ATPase, C-terminal domain"/>
    <property type="match status" value="1"/>
</dbReference>
<feature type="domain" description="PAS" evidence="6">
    <location>
        <begin position="39"/>
        <end position="110"/>
    </location>
</feature>
<dbReference type="InterPro" id="IPR000014">
    <property type="entry name" value="PAS"/>
</dbReference>
<reference evidence="7 8" key="1">
    <citation type="submission" date="2019-06" db="EMBL/GenBank/DDBJ databases">
        <authorList>
            <person name="Livingstone P."/>
            <person name="Whitworth D."/>
        </authorList>
    </citation>
    <scope>NUCLEOTIDE SEQUENCE [LARGE SCALE GENOMIC DNA]</scope>
    <source>
        <strain evidence="7 8">AM401</strain>
    </source>
</reference>
<dbReference type="PROSITE" id="PS50112">
    <property type="entry name" value="PAS"/>
    <property type="match status" value="2"/>
</dbReference>
<dbReference type="SMART" id="SM00065">
    <property type="entry name" value="GAF"/>
    <property type="match status" value="1"/>
</dbReference>
<evidence type="ECO:0000313" key="7">
    <source>
        <dbReference type="EMBL" id="TQF14907.1"/>
    </source>
</evidence>
<dbReference type="SUPFAM" id="SSF47384">
    <property type="entry name" value="Homodimeric domain of signal transducing histidine kinase"/>
    <property type="match status" value="1"/>
</dbReference>
<evidence type="ECO:0000313" key="8">
    <source>
        <dbReference type="Proteomes" id="UP000315369"/>
    </source>
</evidence>
<evidence type="ECO:0000256" key="1">
    <source>
        <dbReference type="ARBA" id="ARBA00000085"/>
    </source>
</evidence>